<feature type="compositionally biased region" description="Polar residues" evidence="1">
    <location>
        <begin position="343"/>
        <end position="360"/>
    </location>
</feature>
<feature type="region of interest" description="Disordered" evidence="1">
    <location>
        <begin position="343"/>
        <end position="364"/>
    </location>
</feature>
<accession>A0A5K3FWH3</accession>
<feature type="compositionally biased region" description="Polar residues" evidence="1">
    <location>
        <begin position="820"/>
        <end position="846"/>
    </location>
</feature>
<feature type="compositionally biased region" description="Pro residues" evidence="1">
    <location>
        <begin position="259"/>
        <end position="269"/>
    </location>
</feature>
<feature type="compositionally biased region" description="Low complexity" evidence="1">
    <location>
        <begin position="170"/>
        <end position="186"/>
    </location>
</feature>
<dbReference type="WBParaSite" id="MCU_012519-RC">
    <property type="protein sequence ID" value="MCU_012519-RC"/>
    <property type="gene ID" value="MCU_012519"/>
</dbReference>
<feature type="compositionally biased region" description="Basic and acidic residues" evidence="1">
    <location>
        <begin position="847"/>
        <end position="862"/>
    </location>
</feature>
<feature type="compositionally biased region" description="Basic residues" evidence="1">
    <location>
        <begin position="244"/>
        <end position="253"/>
    </location>
</feature>
<feature type="compositionally biased region" description="Polar residues" evidence="1">
    <location>
        <begin position="902"/>
        <end position="923"/>
    </location>
</feature>
<name>A0A5K3FWH3_MESCO</name>
<evidence type="ECO:0000313" key="2">
    <source>
        <dbReference type="WBParaSite" id="MCU_012519-RC"/>
    </source>
</evidence>
<protein>
    <submittedName>
        <fullName evidence="2">JmjC domain-containing protein</fullName>
    </submittedName>
</protein>
<feature type="region of interest" description="Disordered" evidence="1">
    <location>
        <begin position="58"/>
        <end position="99"/>
    </location>
</feature>
<feature type="region of interest" description="Disordered" evidence="1">
    <location>
        <begin position="613"/>
        <end position="638"/>
    </location>
</feature>
<feature type="compositionally biased region" description="Polar residues" evidence="1">
    <location>
        <begin position="1004"/>
        <end position="1045"/>
    </location>
</feature>
<feature type="region of interest" description="Disordered" evidence="1">
    <location>
        <begin position="815"/>
        <end position="927"/>
    </location>
</feature>
<dbReference type="AlphaFoldDB" id="A0A5K3FWH3"/>
<evidence type="ECO:0000256" key="1">
    <source>
        <dbReference type="SAM" id="MobiDB-lite"/>
    </source>
</evidence>
<reference evidence="2" key="1">
    <citation type="submission" date="2019-11" db="UniProtKB">
        <authorList>
            <consortium name="WormBaseParasite"/>
        </authorList>
    </citation>
    <scope>IDENTIFICATION</scope>
</reference>
<feature type="compositionally biased region" description="Polar residues" evidence="1">
    <location>
        <begin position="1150"/>
        <end position="1162"/>
    </location>
</feature>
<feature type="region of interest" description="Disordered" evidence="1">
    <location>
        <begin position="1107"/>
        <end position="1162"/>
    </location>
</feature>
<feature type="compositionally biased region" description="Pro residues" evidence="1">
    <location>
        <begin position="616"/>
        <end position="632"/>
    </location>
</feature>
<sequence length="1162" mass="122789">MLTFVEKQMCPQNLRKLCAELLKKGTELTAAELGDLEERSLHSSSAYWPTTIRMSSVFTPPELREEGDSSGSRRKRKTSSAAMSPALKAPRHSSCSSSPPNLLPEVVDCHHNESTARTHSTCERSDFYTGTIDLEAEPVTSPPGERSSSSSSSRTRPVGAGDSPSSHQTLSPASTASSRNSLSRNTNRARRRASPPSPSTQKTSDKPSRHHSTAVKSYPPATPSFTPPIRKSVGRPKALSPTTRVRRVGRKHVSASPSPARPPTTPTPQPERVYAEDAWTFSGSLTDRTPPSQVVAQVKRAAHNARAKLLDTYGKRGQQRIVYLDTSVPGKISAKVCPLAATQNASSAQTLPPEDSSTVESKPVNYPPALRQLLTGRQCEVSSTASASNQSYHGLIEQMTSQQVATLHALSTLRYDPKEPIAMGIHGPLAIFSKDELAQMYDAYGGDSLALEYILSLLSYVEPIGPSARIWAHKKIDAATGGYHGKLVAAFAKTDSEFHSNNWIRRAGLTLDSDLIAEFIPKTDAKDESDVVKDEEPTSQVEVDNLSVGSDLQPLEVEACASGEMSMAKLPSNTSTTTTAVKQMATVQPLQRHESAASQPDDLIAHLAAAPCISEMPPPTSSPPPPPPPSHPPAVEAPQSCVTGEQLAFTDANLSNEILAEIETSTALSASLNLSATKDEEEQASNTSESAADESFDILSAALNASTTPASEDYVINAYSVEGNGSEAGSTTEFHQIPPVAVPNEGLVQDPRGFPTQGAAQPILALNNFCLISPQASNGALAASVSEIAQISALTAAISPIQSVPAPLPACVSVHKSESTSDTETYCTEEQRQEGSSGDNPDTTLPDSKEGSTPESGGDHAPAEVSDEFSAVPGTEQARPPSELGDVSPSTLQAADEEEGSRSATCDSRRCTSPSMEPITTATPLIDSVPPSVLVVDGKDQSSLLESDLDTSVLEKSQNRSADVSVLAQLKSVPISPECPESTSESNFSEIPHPTGLTRPPTDSEISTVEPSSVVSCEDQSPEGNTSSDTALTKVHSTLDVTSGDESAPFKIPLLEPSKDGLSQSSKANTPDLLAPVTTHACHSGPVDVFPDAVVAQVARIPGTEVCDAQHTPSTNDTTRHQPGVVCDTSPNRGDACSEVPADTIDEPDSTNNELTMAETTQ</sequence>
<proteinExistence type="predicted"/>
<organism evidence="2">
    <name type="scientific">Mesocestoides corti</name>
    <name type="common">Flatworm</name>
    <dbReference type="NCBI Taxonomy" id="53468"/>
    <lineage>
        <taxon>Eukaryota</taxon>
        <taxon>Metazoa</taxon>
        <taxon>Spiralia</taxon>
        <taxon>Lophotrochozoa</taxon>
        <taxon>Platyhelminthes</taxon>
        <taxon>Cestoda</taxon>
        <taxon>Eucestoda</taxon>
        <taxon>Cyclophyllidea</taxon>
        <taxon>Mesocestoididae</taxon>
        <taxon>Mesocestoides</taxon>
    </lineage>
</organism>
<feature type="region of interest" description="Disordered" evidence="1">
    <location>
        <begin position="972"/>
        <end position="1071"/>
    </location>
</feature>
<feature type="region of interest" description="Disordered" evidence="1">
    <location>
        <begin position="134"/>
        <end position="271"/>
    </location>
</feature>